<dbReference type="PANTHER" id="PTHR10671">
    <property type="entry name" value="EPITHELIAL MEMBRANE PROTEIN-RELATED"/>
    <property type="match status" value="1"/>
</dbReference>
<protein>
    <submittedName>
        <fullName evidence="7">Protein NKG7-like</fullName>
    </submittedName>
</protein>
<evidence type="ECO:0000256" key="1">
    <source>
        <dbReference type="ARBA" id="ARBA00004141"/>
    </source>
</evidence>
<dbReference type="GeneID" id="110219809"/>
<dbReference type="KEGG" id="pcw:110219809"/>
<keyword evidence="4 5" id="KW-0472">Membrane</keyword>
<dbReference type="Pfam" id="PF00822">
    <property type="entry name" value="PMP22_Claudin"/>
    <property type="match status" value="1"/>
</dbReference>
<sequence>MKKQDWNSFSNTEGLVTFKMVLNSLCFMLLLLTVFLPYWLKIQVSHTNLYMGLWKACGDKMCEDILNSVLIKVVQVLMGIAIVTGFLAFMDIFLILINVVNDTTFYYLSSALCSFVTALLGLVAQIIFMISIQVISIHSTNHLIFEWGFYLGWGTSTLYLLSGSLILVRRYMKTVKSRTSPMTKSIQEPKSTSS</sequence>
<dbReference type="Proteomes" id="UP000515140">
    <property type="component" value="Unplaced"/>
</dbReference>
<organism evidence="6 7">
    <name type="scientific">Phascolarctos cinereus</name>
    <name type="common">Koala</name>
    <dbReference type="NCBI Taxonomy" id="38626"/>
    <lineage>
        <taxon>Eukaryota</taxon>
        <taxon>Metazoa</taxon>
        <taxon>Chordata</taxon>
        <taxon>Craniata</taxon>
        <taxon>Vertebrata</taxon>
        <taxon>Euteleostomi</taxon>
        <taxon>Mammalia</taxon>
        <taxon>Metatheria</taxon>
        <taxon>Diprotodontia</taxon>
        <taxon>Phascolarctidae</taxon>
        <taxon>Phascolarctos</taxon>
    </lineage>
</organism>
<feature type="transmembrane region" description="Helical" evidence="5">
    <location>
        <begin position="21"/>
        <end position="40"/>
    </location>
</feature>
<evidence type="ECO:0000256" key="3">
    <source>
        <dbReference type="ARBA" id="ARBA00022989"/>
    </source>
</evidence>
<proteinExistence type="predicted"/>
<feature type="transmembrane region" description="Helical" evidence="5">
    <location>
        <begin position="147"/>
        <end position="168"/>
    </location>
</feature>
<dbReference type="RefSeq" id="XP_020859172.1">
    <property type="nucleotide sequence ID" value="XM_021003513.1"/>
</dbReference>
<evidence type="ECO:0000313" key="6">
    <source>
        <dbReference type="Proteomes" id="UP000515140"/>
    </source>
</evidence>
<name>A0A6P5LLJ2_PHACI</name>
<dbReference type="AlphaFoldDB" id="A0A6P5LLJ2"/>
<keyword evidence="2 5" id="KW-0812">Transmembrane</keyword>
<evidence type="ECO:0000256" key="4">
    <source>
        <dbReference type="ARBA" id="ARBA00023136"/>
    </source>
</evidence>
<accession>A0A6P5LLJ2</accession>
<dbReference type="PANTHER" id="PTHR10671:SF108">
    <property type="entry name" value="CLAUDIN FAMILY PROTEIN-RELATED"/>
    <property type="match status" value="1"/>
</dbReference>
<keyword evidence="3 5" id="KW-1133">Transmembrane helix</keyword>
<feature type="transmembrane region" description="Helical" evidence="5">
    <location>
        <begin position="76"/>
        <end position="100"/>
    </location>
</feature>
<dbReference type="InParanoid" id="A0A6P5LLJ2"/>
<reference evidence="7" key="1">
    <citation type="submission" date="2025-08" db="UniProtKB">
        <authorList>
            <consortium name="RefSeq"/>
        </authorList>
    </citation>
    <scope>IDENTIFICATION</scope>
    <source>
        <tissue evidence="7">Spleen</tissue>
    </source>
</reference>
<dbReference type="Gene3D" id="1.20.140.150">
    <property type="match status" value="1"/>
</dbReference>
<comment type="subcellular location">
    <subcellularLocation>
        <location evidence="1">Membrane</location>
        <topology evidence="1">Multi-pass membrane protein</topology>
    </subcellularLocation>
</comment>
<evidence type="ECO:0000256" key="2">
    <source>
        <dbReference type="ARBA" id="ARBA00022692"/>
    </source>
</evidence>
<feature type="transmembrane region" description="Helical" evidence="5">
    <location>
        <begin position="112"/>
        <end position="135"/>
    </location>
</feature>
<keyword evidence="6" id="KW-1185">Reference proteome</keyword>
<dbReference type="InterPro" id="IPR050579">
    <property type="entry name" value="PMP-22/EMP/MP20-like"/>
</dbReference>
<evidence type="ECO:0000256" key="5">
    <source>
        <dbReference type="SAM" id="Phobius"/>
    </source>
</evidence>
<gene>
    <name evidence="7" type="primary">LOC110219809</name>
</gene>
<dbReference type="InterPro" id="IPR004031">
    <property type="entry name" value="PMP22/EMP/MP20/Claudin"/>
</dbReference>
<evidence type="ECO:0000313" key="7">
    <source>
        <dbReference type="RefSeq" id="XP_020859172.1"/>
    </source>
</evidence>
<dbReference type="GO" id="GO:0005886">
    <property type="term" value="C:plasma membrane"/>
    <property type="evidence" value="ECO:0007669"/>
    <property type="project" value="TreeGrafter"/>
</dbReference>